<reference evidence="1 2" key="1">
    <citation type="journal article" date="2016" name="Int. J. Syst. Evol. Microbiol.">
        <title>Desulfotomaculum ferrireducens sp. nov., a moderately thermophilic sulfate-reducing and dissimilatory Fe(III)-reducing bacterium isolated from compost.</title>
        <authorList>
            <person name="Yang G."/>
            <person name="Guo J."/>
            <person name="Zhuang L."/>
            <person name="Yuan Y."/>
            <person name="Zhou S."/>
        </authorList>
    </citation>
    <scope>NUCLEOTIDE SEQUENCE [LARGE SCALE GENOMIC DNA]</scope>
    <source>
        <strain evidence="1 2">GSS09</strain>
    </source>
</reference>
<sequence>MSLYLDIDLDYFVSPIIKQSRANHRPKDYQPEQIQNPRTLFQLLQQKGITFGQQRYLFINHLQSHLRWWLNKKKDNVIIHIDAHSDLYGHNQRNLSNLPMLGCQNFLWHSIREGLVAELYWVMPENTLDITKPDIIYSMFTPGQLGKVEVKDHILRAELLCVLPGEKTKVIPYHLLQAKDLPHFQQEAEIITIASSPEFIPPQADHLIASVGNILGLPEELVNKVLQQHQEMKPASLSGE</sequence>
<dbReference type="KEGG" id="dfg:B0537_11925"/>
<dbReference type="AlphaFoldDB" id="A0A1S6IY76"/>
<dbReference type="EMBL" id="CP019698">
    <property type="protein sequence ID" value="AQS59722.1"/>
    <property type="molecule type" value="Genomic_DNA"/>
</dbReference>
<keyword evidence="2" id="KW-1185">Reference proteome</keyword>
<organism evidence="1 2">
    <name type="scientific">Desulforamulus ferrireducens</name>
    <dbReference type="NCBI Taxonomy" id="1833852"/>
    <lineage>
        <taxon>Bacteria</taxon>
        <taxon>Bacillati</taxon>
        <taxon>Bacillota</taxon>
        <taxon>Clostridia</taxon>
        <taxon>Eubacteriales</taxon>
        <taxon>Peptococcaceae</taxon>
        <taxon>Desulforamulus</taxon>
    </lineage>
</organism>
<protein>
    <recommendedName>
        <fullName evidence="3">Arginase</fullName>
    </recommendedName>
</protein>
<proteinExistence type="predicted"/>
<dbReference type="Proteomes" id="UP000189464">
    <property type="component" value="Chromosome"/>
</dbReference>
<evidence type="ECO:0000313" key="2">
    <source>
        <dbReference type="Proteomes" id="UP000189464"/>
    </source>
</evidence>
<gene>
    <name evidence="1" type="ORF">B0537_11925</name>
</gene>
<dbReference type="RefSeq" id="WP_077714768.1">
    <property type="nucleotide sequence ID" value="NZ_CP019698.1"/>
</dbReference>
<evidence type="ECO:0008006" key="3">
    <source>
        <dbReference type="Google" id="ProtNLM"/>
    </source>
</evidence>
<accession>A0A1S6IY76</accession>
<name>A0A1S6IY76_9FIRM</name>
<evidence type="ECO:0000313" key="1">
    <source>
        <dbReference type="EMBL" id="AQS59722.1"/>
    </source>
</evidence>
<dbReference type="OrthoDB" id="157023at2"/>